<protein>
    <recommendedName>
        <fullName evidence="2">WGR domain-containing protein</fullName>
    </recommendedName>
</protein>
<name>A0ABP9VRA7_9BACT</name>
<dbReference type="InterPro" id="IPR050458">
    <property type="entry name" value="LolB"/>
</dbReference>
<organism evidence="3 4">
    <name type="scientific">Novipirellula caenicola</name>
    <dbReference type="NCBI Taxonomy" id="1536901"/>
    <lineage>
        <taxon>Bacteria</taxon>
        <taxon>Pseudomonadati</taxon>
        <taxon>Planctomycetota</taxon>
        <taxon>Planctomycetia</taxon>
        <taxon>Pirellulales</taxon>
        <taxon>Pirellulaceae</taxon>
        <taxon>Novipirellula</taxon>
    </lineage>
</organism>
<evidence type="ECO:0000256" key="1">
    <source>
        <dbReference type="SAM" id="MobiDB-lite"/>
    </source>
</evidence>
<dbReference type="Pfam" id="PF05406">
    <property type="entry name" value="WGR"/>
    <property type="match status" value="1"/>
</dbReference>
<feature type="compositionally biased region" description="Low complexity" evidence="1">
    <location>
        <begin position="72"/>
        <end position="122"/>
    </location>
</feature>
<feature type="region of interest" description="Disordered" evidence="1">
    <location>
        <begin position="61"/>
        <end position="122"/>
    </location>
</feature>
<dbReference type="EMBL" id="BAABRO010000006">
    <property type="protein sequence ID" value="GAA5507699.1"/>
    <property type="molecule type" value="Genomic_DNA"/>
</dbReference>
<feature type="domain" description="WGR" evidence="2">
    <location>
        <begin position="1"/>
        <end position="80"/>
    </location>
</feature>
<dbReference type="InterPro" id="IPR008893">
    <property type="entry name" value="WGR_domain"/>
</dbReference>
<accession>A0ABP9VRA7</accession>
<keyword evidence="4" id="KW-1185">Reference proteome</keyword>
<sequence length="1050" mass="116386">MSSRQLVFSDGKSHKFWNIELEGQSHTVTFGRVGTSGQSQTKEFDDAAAAKKSFDKLVQQKVKKGYSDSDVTATSSAATTKSPAPKSTTKSTKAASKTAGGKSAAGKSAAGKPAAKTEAAAPAADVVTEITHVIDLEPADWALASFRACKPLERGEPKPADIDAGVKRFTSLRTTDYGWTIPYEKLKLPSILAPEEAHFWLCLMTGNPSRLENKAALEKYAEKIVKANKFTGKVSVDEATNLVSKVERRVPQPFMQPLFSLFSADECLQILIKAIQGYKKKQSYDKSELMRSLCNSFRSHVLPYLQPSEIDQLQARIRKTFNPQFEPADSYSSYPAEHYLAAMLGMHDEIQQVVSSWEDDRYRRSDEWIDHYHRPQALLFGLGSAEQVESEWRRLGLRINTPEIARGFLACTEFSALDVVADQICRQTNKDDCTALLKVLGLVRAPEAAEPMLQCRLEAKTPALARDWMAHEIGNAVSGLIDTAGSKGKLADAAIEYLRSVKRIGLESVIEDAVTKAGKKSEGAARVQRDVLDFEEKTFDPLDEKTTPKWLRDALATVELPRVPKLPPWANAAHLPPLTIGDQRLSDEQLLTVLHVLAVTPVTERHSLLTAIKQHVDKGVRDAFAWRLFELWQEDGSVSKNKWAMGTIGHIGDDGCVMKLTPMVRVWPGESQHARAVFGLECLRGVGTNTALMQLSGVAQKLKFKGLKTKAAAFVEDIAKEKGMTRAELEDRVIPDCGLDEMGRREFSFGSRSFSFVLGGDLKPMVRDEAGKIRPNMPKPAAKDDETIANESLSEWKLIKKQIKEVATLQAGRLEQAMVTGRRWSVDDFESLLVKHPLMTHLVQKLIWGSFDAKGNRLGLFRVTEERDYADANDATVAIDKADQIGLMHPLDLSEDERSTWGEVLSDYEIITPFPQLGREIYRLEKGEEKTRQLDRFSGLSLAAPTMVFTLEKLGWVRGVAMDGGCFDEHSKQFPSADVTAVVHYDGVVGMGYIDPDEMLKTETIHFCKGMRDPSGYGWGSEKPLKLSEVSPIVLSEVMADLHVLKSKAK</sequence>
<dbReference type="SUPFAM" id="SSF142921">
    <property type="entry name" value="WGR domain-like"/>
    <property type="match status" value="1"/>
</dbReference>
<proteinExistence type="predicted"/>
<dbReference type="PROSITE" id="PS51977">
    <property type="entry name" value="WGR"/>
    <property type="match status" value="1"/>
</dbReference>
<dbReference type="InterPro" id="IPR036930">
    <property type="entry name" value="WGR_dom_sf"/>
</dbReference>
<dbReference type="CDD" id="cd07996">
    <property type="entry name" value="WGR_MMR_like"/>
    <property type="match status" value="1"/>
</dbReference>
<dbReference type="PANTHER" id="PTHR30634">
    <property type="entry name" value="OUTER MEMBRANE LOLAB LIPOPROTEIN INSERTION APPARATUS"/>
    <property type="match status" value="1"/>
</dbReference>
<dbReference type="SMART" id="SM00773">
    <property type="entry name" value="WGR"/>
    <property type="match status" value="1"/>
</dbReference>
<dbReference type="RefSeq" id="WP_345684546.1">
    <property type="nucleotide sequence ID" value="NZ_BAABRO010000006.1"/>
</dbReference>
<dbReference type="InterPro" id="IPR049809">
    <property type="entry name" value="YehF/YfeS-like_WGR"/>
</dbReference>
<dbReference type="Gene3D" id="2.20.140.10">
    <property type="entry name" value="WGR domain"/>
    <property type="match status" value="1"/>
</dbReference>
<gene>
    <name evidence="3" type="ORF">Rcae01_03156</name>
</gene>
<evidence type="ECO:0000259" key="2">
    <source>
        <dbReference type="PROSITE" id="PS51977"/>
    </source>
</evidence>
<dbReference type="PANTHER" id="PTHR30634:SF13">
    <property type="entry name" value="PROTEIN YEHF"/>
    <property type="match status" value="1"/>
</dbReference>
<dbReference type="InterPro" id="IPR025406">
    <property type="entry name" value="DUF4132"/>
</dbReference>
<evidence type="ECO:0000313" key="3">
    <source>
        <dbReference type="EMBL" id="GAA5507699.1"/>
    </source>
</evidence>
<reference evidence="3 4" key="1">
    <citation type="submission" date="2024-02" db="EMBL/GenBank/DDBJ databases">
        <title>Rhodopirellula caenicola NBRC 110016.</title>
        <authorList>
            <person name="Ichikawa N."/>
            <person name="Katano-Makiyama Y."/>
            <person name="Hidaka K."/>
        </authorList>
    </citation>
    <scope>NUCLEOTIDE SEQUENCE [LARGE SCALE GENOMIC DNA]</scope>
    <source>
        <strain evidence="3 4">NBRC 110016</strain>
    </source>
</reference>
<evidence type="ECO:0000313" key="4">
    <source>
        <dbReference type="Proteomes" id="UP001416858"/>
    </source>
</evidence>
<dbReference type="Proteomes" id="UP001416858">
    <property type="component" value="Unassembled WGS sequence"/>
</dbReference>
<dbReference type="Pfam" id="PF13569">
    <property type="entry name" value="DUF4132"/>
    <property type="match status" value="1"/>
</dbReference>
<comment type="caution">
    <text evidence="3">The sequence shown here is derived from an EMBL/GenBank/DDBJ whole genome shotgun (WGS) entry which is preliminary data.</text>
</comment>